<accession>A0A397WDV6</accession>
<protein>
    <submittedName>
        <fullName evidence="1">Uncharacterized protein</fullName>
    </submittedName>
</protein>
<keyword evidence="2" id="KW-1185">Reference proteome</keyword>
<gene>
    <name evidence="1" type="ORF">C2G38_2151966</name>
</gene>
<reference evidence="1 2" key="1">
    <citation type="submission" date="2018-06" db="EMBL/GenBank/DDBJ databases">
        <title>Comparative genomics reveals the genomic features of Rhizophagus irregularis, R. cerebriforme, R. diaphanum and Gigaspora rosea, and their symbiotic lifestyle signature.</title>
        <authorList>
            <person name="Morin E."/>
            <person name="San Clemente H."/>
            <person name="Chen E.C.H."/>
            <person name="De La Providencia I."/>
            <person name="Hainaut M."/>
            <person name="Kuo A."/>
            <person name="Kohler A."/>
            <person name="Murat C."/>
            <person name="Tang N."/>
            <person name="Roy S."/>
            <person name="Loubradou J."/>
            <person name="Henrissat B."/>
            <person name="Grigoriev I.V."/>
            <person name="Corradi N."/>
            <person name="Roux C."/>
            <person name="Martin F.M."/>
        </authorList>
    </citation>
    <scope>NUCLEOTIDE SEQUENCE [LARGE SCALE GENOMIC DNA]</scope>
    <source>
        <strain evidence="1 2">DAOM 194757</strain>
    </source>
</reference>
<dbReference type="AlphaFoldDB" id="A0A397WDV6"/>
<sequence length="80" mass="9318">MSRFNTDQHVCLSLSTSLTVESLKLLSNKETLLRTMLVNTLIKVFREFASKSIKDKVAQSDSTFDDYDSKFEMVQWDKYN</sequence>
<dbReference type="EMBL" id="QKWP01000007">
    <property type="protein sequence ID" value="RIB30676.1"/>
    <property type="molecule type" value="Genomic_DNA"/>
</dbReference>
<dbReference type="Proteomes" id="UP000266673">
    <property type="component" value="Unassembled WGS sequence"/>
</dbReference>
<name>A0A397WDV6_9GLOM</name>
<comment type="caution">
    <text evidence="1">The sequence shown here is derived from an EMBL/GenBank/DDBJ whole genome shotgun (WGS) entry which is preliminary data.</text>
</comment>
<organism evidence="1 2">
    <name type="scientific">Gigaspora rosea</name>
    <dbReference type="NCBI Taxonomy" id="44941"/>
    <lineage>
        <taxon>Eukaryota</taxon>
        <taxon>Fungi</taxon>
        <taxon>Fungi incertae sedis</taxon>
        <taxon>Mucoromycota</taxon>
        <taxon>Glomeromycotina</taxon>
        <taxon>Glomeromycetes</taxon>
        <taxon>Diversisporales</taxon>
        <taxon>Gigasporaceae</taxon>
        <taxon>Gigaspora</taxon>
    </lineage>
</organism>
<evidence type="ECO:0000313" key="1">
    <source>
        <dbReference type="EMBL" id="RIB30676.1"/>
    </source>
</evidence>
<dbReference type="OrthoDB" id="2383085at2759"/>
<proteinExistence type="predicted"/>
<evidence type="ECO:0000313" key="2">
    <source>
        <dbReference type="Proteomes" id="UP000266673"/>
    </source>
</evidence>